<name>A0A0M2PNV7_PROHO</name>
<protein>
    <submittedName>
        <fullName evidence="11">Tetratricopeptide repeat family protein</fullName>
    </submittedName>
</protein>
<dbReference type="PRINTS" id="PR00381">
    <property type="entry name" value="KINESINLIGHT"/>
</dbReference>
<proteinExistence type="inferred from homology"/>
<dbReference type="PANTHER" id="PTHR45783">
    <property type="entry name" value="KINESIN LIGHT CHAIN"/>
    <property type="match status" value="1"/>
</dbReference>
<dbReference type="GO" id="GO:0005874">
    <property type="term" value="C:microtubule"/>
    <property type="evidence" value="ECO:0007669"/>
    <property type="project" value="UniProtKB-KW"/>
</dbReference>
<evidence type="ECO:0000313" key="11">
    <source>
        <dbReference type="EMBL" id="KKI98295.1"/>
    </source>
</evidence>
<keyword evidence="8" id="KW-0505">Motor protein</keyword>
<dbReference type="GO" id="GO:0005871">
    <property type="term" value="C:kinesin complex"/>
    <property type="evidence" value="ECO:0007669"/>
    <property type="project" value="InterPro"/>
</dbReference>
<dbReference type="PROSITE" id="PS50293">
    <property type="entry name" value="TPR_REGION"/>
    <property type="match status" value="1"/>
</dbReference>
<dbReference type="EMBL" id="AJTX02000009">
    <property type="protein sequence ID" value="KKI98295.1"/>
    <property type="molecule type" value="Genomic_DNA"/>
</dbReference>
<evidence type="ECO:0000256" key="1">
    <source>
        <dbReference type="ARBA" id="ARBA00004245"/>
    </source>
</evidence>
<dbReference type="GO" id="GO:0007018">
    <property type="term" value="P:microtubule-based movement"/>
    <property type="evidence" value="ECO:0007669"/>
    <property type="project" value="TreeGrafter"/>
</dbReference>
<gene>
    <name evidence="11" type="ORF">PROH_19125</name>
</gene>
<comment type="similarity">
    <text evidence="2">Belongs to the kinesin light chain family.</text>
</comment>
<dbReference type="GO" id="GO:0019894">
    <property type="term" value="F:kinesin binding"/>
    <property type="evidence" value="ECO:0007669"/>
    <property type="project" value="TreeGrafter"/>
</dbReference>
<keyword evidence="4" id="KW-0493">Microtubule</keyword>
<keyword evidence="3" id="KW-0963">Cytoplasm</keyword>
<dbReference type="InterPro" id="IPR002151">
    <property type="entry name" value="Kinesin_light"/>
</dbReference>
<evidence type="ECO:0000256" key="6">
    <source>
        <dbReference type="ARBA" id="ARBA00022803"/>
    </source>
</evidence>
<keyword evidence="12" id="KW-1185">Reference proteome</keyword>
<evidence type="ECO:0000256" key="10">
    <source>
        <dbReference type="PROSITE-ProRule" id="PRU00339"/>
    </source>
</evidence>
<evidence type="ECO:0000256" key="2">
    <source>
        <dbReference type="ARBA" id="ARBA00009622"/>
    </source>
</evidence>
<keyword evidence="6 10" id="KW-0802">TPR repeat</keyword>
<evidence type="ECO:0000256" key="5">
    <source>
        <dbReference type="ARBA" id="ARBA00022737"/>
    </source>
</evidence>
<dbReference type="InterPro" id="IPR019734">
    <property type="entry name" value="TPR_rpt"/>
</dbReference>
<dbReference type="PANTHER" id="PTHR45783:SF3">
    <property type="entry name" value="KINESIN LIGHT CHAIN"/>
    <property type="match status" value="1"/>
</dbReference>
<dbReference type="InterPro" id="IPR011990">
    <property type="entry name" value="TPR-like_helical_dom_sf"/>
</dbReference>
<reference evidence="11" key="1">
    <citation type="submission" date="2012-04" db="EMBL/GenBank/DDBJ databases">
        <authorList>
            <person name="Borisov I.G."/>
            <person name="Ivanikova N.V."/>
            <person name="Pinevich A.V."/>
        </authorList>
    </citation>
    <scope>NUCLEOTIDE SEQUENCE</scope>
    <source>
        <strain evidence="11">CALU 1027</strain>
    </source>
</reference>
<comment type="subcellular location">
    <subcellularLocation>
        <location evidence="1">Cytoplasm</location>
        <location evidence="1">Cytoskeleton</location>
    </subcellularLocation>
</comment>
<evidence type="ECO:0000256" key="4">
    <source>
        <dbReference type="ARBA" id="ARBA00022701"/>
    </source>
</evidence>
<evidence type="ECO:0000256" key="9">
    <source>
        <dbReference type="ARBA" id="ARBA00023212"/>
    </source>
</evidence>
<feature type="repeat" description="TPR" evidence="10">
    <location>
        <begin position="62"/>
        <end position="95"/>
    </location>
</feature>
<dbReference type="SMART" id="SM00028">
    <property type="entry name" value="TPR"/>
    <property type="match status" value="2"/>
</dbReference>
<dbReference type="Proteomes" id="UP000034681">
    <property type="component" value="Unassembled WGS sequence"/>
</dbReference>
<dbReference type="STRING" id="317619.GCA_000332315_01296"/>
<evidence type="ECO:0000313" key="12">
    <source>
        <dbReference type="Proteomes" id="UP000034681"/>
    </source>
</evidence>
<organism evidence="11 12">
    <name type="scientific">Prochlorothrix hollandica PCC 9006 = CALU 1027</name>
    <dbReference type="NCBI Taxonomy" id="317619"/>
    <lineage>
        <taxon>Bacteria</taxon>
        <taxon>Bacillati</taxon>
        <taxon>Cyanobacteriota</taxon>
        <taxon>Cyanophyceae</taxon>
        <taxon>Prochlorotrichales</taxon>
        <taxon>Prochlorotrichaceae</taxon>
        <taxon>Prochlorothrix</taxon>
    </lineage>
</organism>
<evidence type="ECO:0000256" key="3">
    <source>
        <dbReference type="ARBA" id="ARBA00022490"/>
    </source>
</evidence>
<dbReference type="Pfam" id="PF13424">
    <property type="entry name" value="TPR_12"/>
    <property type="match status" value="1"/>
</dbReference>
<dbReference type="SUPFAM" id="SSF48452">
    <property type="entry name" value="TPR-like"/>
    <property type="match status" value="1"/>
</dbReference>
<dbReference type="GO" id="GO:0005737">
    <property type="term" value="C:cytoplasm"/>
    <property type="evidence" value="ECO:0007669"/>
    <property type="project" value="TreeGrafter"/>
</dbReference>
<evidence type="ECO:0000256" key="8">
    <source>
        <dbReference type="ARBA" id="ARBA00023175"/>
    </source>
</evidence>
<keyword evidence="5" id="KW-0677">Repeat</keyword>
<keyword evidence="9" id="KW-0206">Cytoskeleton</keyword>
<dbReference type="AlphaFoldDB" id="A0A0M2PNV7"/>
<evidence type="ECO:0000256" key="7">
    <source>
        <dbReference type="ARBA" id="ARBA00023054"/>
    </source>
</evidence>
<dbReference type="eggNOG" id="COG0457">
    <property type="taxonomic scope" value="Bacteria"/>
</dbReference>
<accession>A0A0M2PNV7</accession>
<sequence>YQRSLAIREQELGANHPDTAQGLNNLALLYYSMGRYEEALPLYRRSLAICEQELGANHPDTATSLNNLAGLYKSMGRYEEAEPYYLQAVSVFAQTLGSEHPNTNTVFNNFATFLQTVITENQTAQLSDHPLTQHLLQALQSSTSETR</sequence>
<dbReference type="Gene3D" id="1.25.40.10">
    <property type="entry name" value="Tetratricopeptide repeat domain"/>
    <property type="match status" value="1"/>
</dbReference>
<keyword evidence="7" id="KW-0175">Coiled coil</keyword>
<feature type="repeat" description="TPR" evidence="10">
    <location>
        <begin position="20"/>
        <end position="53"/>
    </location>
</feature>
<dbReference type="PROSITE" id="PS50005">
    <property type="entry name" value="TPR"/>
    <property type="match status" value="2"/>
</dbReference>
<feature type="non-terminal residue" evidence="11">
    <location>
        <position position="1"/>
    </location>
</feature>
<comment type="caution">
    <text evidence="11">The sequence shown here is derived from an EMBL/GenBank/DDBJ whole genome shotgun (WGS) entry which is preliminary data.</text>
</comment>